<name>A0A8B7NTP5_HYAAZ</name>
<dbReference type="Proteomes" id="UP000694843">
    <property type="component" value="Unplaced"/>
</dbReference>
<protein>
    <submittedName>
        <fullName evidence="3">Uncharacterized protein LOC108673724</fullName>
    </submittedName>
</protein>
<dbReference type="RefSeq" id="XP_018017080.1">
    <property type="nucleotide sequence ID" value="XM_018161591.1"/>
</dbReference>
<sequence>MAESGRDGELGSPSRRVPAVSFGTAAFILIRVKRAFRRKKAKMKSSAREATTAGGGGGGRATTGKPAPLYRSRTLPAIVVPVHLTADIAQHLNNKAEEGSSPHRVAPADCFLRPLVTVTADCEDGQEGEMRVLVGGEEDCAPSSRGSSSSAGPMERLTRLLTKEPRRDGEYRRRTHSLERTPGGSGSRRSSMKELLVSLSMDRRRSLRLNELPSHQQLYWKDASSGKYLSGTPRRSASVDSLVDQTGNNNNNNNNNCITYNHNSLLVPGSAHHPPPCPPSFRGNGAARAAMPASPSPGKRPAKPDRAAHYGTGAWAR</sequence>
<feature type="compositionally biased region" description="Low complexity" evidence="1">
    <location>
        <begin position="141"/>
        <end position="153"/>
    </location>
</feature>
<organism evidence="2 3">
    <name type="scientific">Hyalella azteca</name>
    <name type="common">Amphipod</name>
    <dbReference type="NCBI Taxonomy" id="294128"/>
    <lineage>
        <taxon>Eukaryota</taxon>
        <taxon>Metazoa</taxon>
        <taxon>Ecdysozoa</taxon>
        <taxon>Arthropoda</taxon>
        <taxon>Crustacea</taxon>
        <taxon>Multicrustacea</taxon>
        <taxon>Malacostraca</taxon>
        <taxon>Eumalacostraca</taxon>
        <taxon>Peracarida</taxon>
        <taxon>Amphipoda</taxon>
        <taxon>Senticaudata</taxon>
        <taxon>Talitrida</taxon>
        <taxon>Talitroidea</taxon>
        <taxon>Hyalellidae</taxon>
        <taxon>Hyalella</taxon>
    </lineage>
</organism>
<evidence type="ECO:0000256" key="1">
    <source>
        <dbReference type="SAM" id="MobiDB-lite"/>
    </source>
</evidence>
<evidence type="ECO:0000313" key="3">
    <source>
        <dbReference type="RefSeq" id="XP_018017080.1"/>
    </source>
</evidence>
<reference evidence="3" key="1">
    <citation type="submission" date="2025-08" db="UniProtKB">
        <authorList>
            <consortium name="RefSeq"/>
        </authorList>
    </citation>
    <scope>IDENTIFICATION</scope>
    <source>
        <tissue evidence="3">Whole organism</tissue>
    </source>
</reference>
<dbReference type="KEGG" id="hazt:108673724"/>
<feature type="region of interest" description="Disordered" evidence="1">
    <location>
        <begin position="137"/>
        <end position="192"/>
    </location>
</feature>
<proteinExistence type="predicted"/>
<dbReference type="GeneID" id="108673724"/>
<feature type="compositionally biased region" description="Basic and acidic residues" evidence="1">
    <location>
        <begin position="156"/>
        <end position="179"/>
    </location>
</feature>
<keyword evidence="2" id="KW-1185">Reference proteome</keyword>
<gene>
    <name evidence="3" type="primary">LOC108673724</name>
</gene>
<feature type="compositionally biased region" description="Low complexity" evidence="1">
    <location>
        <begin position="286"/>
        <end position="297"/>
    </location>
</feature>
<dbReference type="AlphaFoldDB" id="A0A8B7NTP5"/>
<evidence type="ECO:0000313" key="2">
    <source>
        <dbReference type="Proteomes" id="UP000694843"/>
    </source>
</evidence>
<feature type="region of interest" description="Disordered" evidence="1">
    <location>
        <begin position="278"/>
        <end position="317"/>
    </location>
</feature>
<accession>A0A8B7NTP5</accession>
<dbReference type="OrthoDB" id="10416078at2759"/>
<feature type="region of interest" description="Disordered" evidence="1">
    <location>
        <begin position="40"/>
        <end position="68"/>
    </location>
</feature>